<evidence type="ECO:0000313" key="4">
    <source>
        <dbReference type="Proteomes" id="UP000029914"/>
    </source>
</evidence>
<dbReference type="PANTHER" id="PTHR38133">
    <property type="entry name" value="SLR1429 PROTEIN"/>
    <property type="match status" value="1"/>
</dbReference>
<dbReference type="PROSITE" id="PS50966">
    <property type="entry name" value="ZF_SWIM"/>
    <property type="match status" value="1"/>
</dbReference>
<keyword evidence="1" id="KW-0863">Zinc-finger</keyword>
<dbReference type="HOGENOM" id="CLU_053146_0_0_11"/>
<dbReference type="RefSeq" id="WP_018022219.1">
    <property type="nucleotide sequence ID" value="NZ_AQUX01000006.1"/>
</dbReference>
<dbReference type="KEGG" id="cdo:CDOO_05780"/>
<accession>A0A097IFB6</accession>
<feature type="domain" description="SWIM-type" evidence="2">
    <location>
        <begin position="133"/>
        <end position="168"/>
    </location>
</feature>
<dbReference type="Proteomes" id="UP000029914">
    <property type="component" value="Chromosome"/>
</dbReference>
<name>A0A097IFB6_9CORY</name>
<dbReference type="OrthoDB" id="188274at2"/>
<dbReference type="STRING" id="558173.CDOO_05780"/>
<reference evidence="3 4" key="1">
    <citation type="submission" date="2013-09" db="EMBL/GenBank/DDBJ databases">
        <title>Complete genome sequence of Corynebacterium doosanense CAU 212(T) (=DSM 45436(T)), isolated from activated sludge.</title>
        <authorList>
            <person name="Schaffert L."/>
            <person name="Albersmeier A."/>
            <person name="Kalinowski J."/>
            <person name="Ruckert C."/>
        </authorList>
    </citation>
    <scope>NUCLEOTIDE SEQUENCE [LARGE SCALE GENOMIC DNA]</scope>
    <source>
        <strain evidence="3 4">CAU 212</strain>
    </source>
</reference>
<sequence length="268" mass="29486">MAEKNRPSEDNVIYANFGARTRVSRASEIPERPLAARLSPAAHRLWNAATTRTDQGRVTRGRQYAQAGNVVDLSVRNGAAHGRVAGSQNEPFTVSVILPYRTADEIGEISEILARTTNGMSRARLGRIDDRVLDLIFGEAPDDIRFGCDCPDPQLICKHTIAVVDRLAAKIDADPSLAFQLRGLTLDSLESAVLDQAQIVSAESTEDGSDKFWSGRELPDLPRPKLAPALEDSDLDILHKAMRSISFTNIDQLRAVSDIEDLYDHLTR</sequence>
<proteinExistence type="predicted"/>
<dbReference type="PANTHER" id="PTHR38133:SF1">
    <property type="entry name" value="SLR1429 PROTEIN"/>
    <property type="match status" value="1"/>
</dbReference>
<organism evidence="3 4">
    <name type="scientific">Corynebacterium doosanense CAU 212 = DSM 45436</name>
    <dbReference type="NCBI Taxonomy" id="558173"/>
    <lineage>
        <taxon>Bacteria</taxon>
        <taxon>Bacillati</taxon>
        <taxon>Actinomycetota</taxon>
        <taxon>Actinomycetes</taxon>
        <taxon>Mycobacteriales</taxon>
        <taxon>Corynebacteriaceae</taxon>
        <taxon>Corynebacterium</taxon>
    </lineage>
</organism>
<gene>
    <name evidence="3" type="ORF">CDOO_05780</name>
</gene>
<dbReference type="InterPro" id="IPR007527">
    <property type="entry name" value="Znf_SWIM"/>
</dbReference>
<keyword evidence="1" id="KW-0862">Zinc</keyword>
<keyword evidence="1" id="KW-0479">Metal-binding</keyword>
<evidence type="ECO:0000259" key="2">
    <source>
        <dbReference type="PROSITE" id="PS50966"/>
    </source>
</evidence>
<dbReference type="GO" id="GO:0008270">
    <property type="term" value="F:zinc ion binding"/>
    <property type="evidence" value="ECO:0007669"/>
    <property type="project" value="UniProtKB-KW"/>
</dbReference>
<dbReference type="AlphaFoldDB" id="A0A097IFB6"/>
<evidence type="ECO:0000313" key="3">
    <source>
        <dbReference type="EMBL" id="AIT60814.1"/>
    </source>
</evidence>
<protein>
    <submittedName>
        <fullName evidence="3">2-oxo acid dehydrogenase</fullName>
    </submittedName>
</protein>
<dbReference type="eggNOG" id="COG4279">
    <property type="taxonomic scope" value="Bacteria"/>
</dbReference>
<keyword evidence="4" id="KW-1185">Reference proteome</keyword>
<evidence type="ECO:0000256" key="1">
    <source>
        <dbReference type="PROSITE-ProRule" id="PRU00325"/>
    </source>
</evidence>
<dbReference type="EMBL" id="CP006764">
    <property type="protein sequence ID" value="AIT60814.1"/>
    <property type="molecule type" value="Genomic_DNA"/>
</dbReference>